<evidence type="ECO:0000256" key="3">
    <source>
        <dbReference type="ARBA" id="ARBA00023015"/>
    </source>
</evidence>
<dbReference type="PANTHER" id="PTHR43365">
    <property type="entry name" value="BLR7806 PROTEIN"/>
    <property type="match status" value="1"/>
</dbReference>
<dbReference type="Pfam" id="PF00392">
    <property type="entry name" value="GntR"/>
    <property type="match status" value="1"/>
</dbReference>
<dbReference type="SUPFAM" id="SSF48008">
    <property type="entry name" value="GntR ligand-binding domain-like"/>
    <property type="match status" value="1"/>
</dbReference>
<dbReference type="GO" id="GO:0033812">
    <property type="term" value="F:3-oxoadipyl-CoA thiolase activity"/>
    <property type="evidence" value="ECO:0007669"/>
    <property type="project" value="UniProtKB-EC"/>
</dbReference>
<evidence type="ECO:0000256" key="2">
    <source>
        <dbReference type="ARBA" id="ARBA00022679"/>
    </source>
</evidence>
<dbReference type="Pfam" id="PF02803">
    <property type="entry name" value="Thiolase_C"/>
    <property type="match status" value="1"/>
</dbReference>
<evidence type="ECO:0000313" key="9">
    <source>
        <dbReference type="EMBL" id="KJL42130.1"/>
    </source>
</evidence>
<dbReference type="InterPro" id="IPR036388">
    <property type="entry name" value="WH-like_DNA-bd_sf"/>
</dbReference>
<evidence type="ECO:0000313" key="10">
    <source>
        <dbReference type="Proteomes" id="UP000033451"/>
    </source>
</evidence>
<dbReference type="Pfam" id="PF07729">
    <property type="entry name" value="FCD"/>
    <property type="match status" value="1"/>
</dbReference>
<dbReference type="PROSITE" id="PS50949">
    <property type="entry name" value="HTH_GNTR"/>
    <property type="match status" value="1"/>
</dbReference>
<evidence type="ECO:0000256" key="1">
    <source>
        <dbReference type="ARBA" id="ARBA00010982"/>
    </source>
</evidence>
<dbReference type="InterPro" id="IPR016039">
    <property type="entry name" value="Thiolase-like"/>
</dbReference>
<dbReference type="Proteomes" id="UP000033451">
    <property type="component" value="Unassembled WGS sequence"/>
</dbReference>
<protein>
    <submittedName>
        <fullName evidence="9">Beta-ketoadipyl-CoA thiolase</fullName>
        <ecNumber evidence="9">2.3.1.174</ecNumber>
    </submittedName>
</protein>
<accession>A0A0F0LZF9</accession>
<evidence type="ECO:0000256" key="5">
    <source>
        <dbReference type="ARBA" id="ARBA00023163"/>
    </source>
</evidence>
<comment type="similarity">
    <text evidence="1">Belongs to the thiolase-like superfamily. Thiolase family.</text>
</comment>
<dbReference type="InterPro" id="IPR020617">
    <property type="entry name" value="Thiolase_C"/>
</dbReference>
<dbReference type="EC" id="2.3.1.174" evidence="9"/>
<dbReference type="SMART" id="SM00895">
    <property type="entry name" value="FCD"/>
    <property type="match status" value="1"/>
</dbReference>
<dbReference type="SUPFAM" id="SSF53901">
    <property type="entry name" value="Thiolase-like"/>
    <property type="match status" value="2"/>
</dbReference>
<dbReference type="InterPro" id="IPR008920">
    <property type="entry name" value="TF_FadR/GntR_C"/>
</dbReference>
<dbReference type="GO" id="GO:0003677">
    <property type="term" value="F:DNA binding"/>
    <property type="evidence" value="ECO:0007669"/>
    <property type="project" value="UniProtKB-KW"/>
</dbReference>
<dbReference type="STRING" id="400772.RR49_00289"/>
<evidence type="ECO:0000259" key="8">
    <source>
        <dbReference type="PROSITE" id="PS50949"/>
    </source>
</evidence>
<dbReference type="PATRIC" id="fig|400772.4.peg.316"/>
<comment type="caution">
    <text evidence="9">The sequence shown here is derived from an EMBL/GenBank/DDBJ whole genome shotgun (WGS) entry which is preliminary data.</text>
</comment>
<feature type="domain" description="HTH gntR-type" evidence="8">
    <location>
        <begin position="1"/>
        <end position="68"/>
    </location>
</feature>
<dbReference type="InterPro" id="IPR011711">
    <property type="entry name" value="GntR_C"/>
</dbReference>
<organism evidence="9 10">
    <name type="scientific">Microbacterium ginsengisoli</name>
    <dbReference type="NCBI Taxonomy" id="400772"/>
    <lineage>
        <taxon>Bacteria</taxon>
        <taxon>Bacillati</taxon>
        <taxon>Actinomycetota</taxon>
        <taxon>Actinomycetes</taxon>
        <taxon>Micrococcales</taxon>
        <taxon>Microbacteriaceae</taxon>
        <taxon>Microbacterium</taxon>
    </lineage>
</organism>
<dbReference type="CDD" id="cd00751">
    <property type="entry name" value="thiolase"/>
    <property type="match status" value="1"/>
</dbReference>
<dbReference type="Pfam" id="PF00108">
    <property type="entry name" value="Thiolase_N"/>
    <property type="match status" value="1"/>
</dbReference>
<feature type="compositionally biased region" description="Basic and acidic residues" evidence="7">
    <location>
        <begin position="357"/>
        <end position="390"/>
    </location>
</feature>
<feature type="region of interest" description="Disordered" evidence="7">
    <location>
        <begin position="357"/>
        <end position="417"/>
    </location>
</feature>
<dbReference type="InterPro" id="IPR036390">
    <property type="entry name" value="WH_DNA-bd_sf"/>
</dbReference>
<proteinExistence type="inferred from homology"/>
<keyword evidence="4" id="KW-0238">DNA-binding</keyword>
<keyword evidence="5" id="KW-0804">Transcription</keyword>
<sequence length="885" mass="91081">MRASDHAYTTLLDEIQSGALAPGTVLAEPAQSARLGVSRTPLRAALARLAADGLVAQASPRVTVVTGVDAADICALFEIRRALEETQARLAAERADAAVFAAFAADFDHARLEGDEGRDAYYALIARFDAALDAAVGNDYLVAALRTVRTHLVRVRRLARDKPERLAASVAEHRVIADAIARRDADLAAHATHVHLHNALTSILASLAADSASADASVGGCAVGGERGEDAGERVVQVHVRGVGGEVGVAPGDRIGDDAVLGDRGGEAFGLVAGEPAHAHEVGAHGAQGRHQVVVADGGVERGVEPGDERVVGVPPLVALEAGVVEVGGERREHGRVGALGGEARLGLLQRSADLEERTDVGGIHPRDDGHARRGLRDEAVGGEARERRAQRSAAHPEAGGLGGLGEHRAGGEGSGLDLVEEGRVGVIAGAHAAPPSSLAIVSVYIQPLSPASRFEYVALCVYAGDPSRRRRPGVGWRHPPCREGAPMAEAVIVDVVRTGSGRGKPGGALSGAHPVDLLATVLTALVDRTGIDPALVDDVIGGCVAQVGEQSSNVTRNALLAAGFPEHVPGTTIDRQCGSSQQAATFAAQAIISGSQDIVIACGVESMSRLPLGTSAIGRDVLGPRLRERYPDGLVHQGISAELIAAQWNLSRAQLDDFAALSHARAAAAAASGLFDDEIVPVTVTDATGSPVVHRTDETVRPATTAGGLAGLPASFVDEAIAARFPQIGWRVTAGNSSPLTDGASAALIMSREAAERLGLRPRARFVGFSVVGDDPIMMLTGPIPATAKVLQRTGLSIDDIDAFEVNEAFASVPLAWLAETGADPARLNPRGGAIALGHALGSSGTRLLTTLVGELEATGGRFGLQTMCEGAGMANATVIERLD</sequence>
<dbReference type="EMBL" id="JYIY01000048">
    <property type="protein sequence ID" value="KJL42130.1"/>
    <property type="molecule type" value="Genomic_DNA"/>
</dbReference>
<keyword evidence="6 9" id="KW-0012">Acyltransferase</keyword>
<dbReference type="NCBIfam" id="TIGR01930">
    <property type="entry name" value="AcCoA-C-Actrans"/>
    <property type="match status" value="1"/>
</dbReference>
<dbReference type="SUPFAM" id="SSF46785">
    <property type="entry name" value="Winged helix' DNA-binding domain"/>
    <property type="match status" value="1"/>
</dbReference>
<dbReference type="PANTHER" id="PTHR43365:SF1">
    <property type="entry name" value="ACETYL-COA C-ACYLTRANSFERASE"/>
    <property type="match status" value="1"/>
</dbReference>
<keyword evidence="2 9" id="KW-0808">Transferase</keyword>
<dbReference type="InterPro" id="IPR002155">
    <property type="entry name" value="Thiolase"/>
</dbReference>
<keyword evidence="3" id="KW-0805">Transcription regulation</keyword>
<dbReference type="InterPro" id="IPR020616">
    <property type="entry name" value="Thiolase_N"/>
</dbReference>
<evidence type="ECO:0000256" key="4">
    <source>
        <dbReference type="ARBA" id="ARBA00023125"/>
    </source>
</evidence>
<dbReference type="GO" id="GO:0003700">
    <property type="term" value="F:DNA-binding transcription factor activity"/>
    <property type="evidence" value="ECO:0007669"/>
    <property type="project" value="InterPro"/>
</dbReference>
<evidence type="ECO:0000256" key="7">
    <source>
        <dbReference type="SAM" id="MobiDB-lite"/>
    </source>
</evidence>
<reference evidence="9 10" key="1">
    <citation type="submission" date="2015-02" db="EMBL/GenBank/DDBJ databases">
        <title>Draft genome sequences of ten Microbacterium spp. with emphasis on heavy metal contaminated environments.</title>
        <authorList>
            <person name="Corretto E."/>
        </authorList>
    </citation>
    <scope>NUCLEOTIDE SEQUENCE [LARGE SCALE GENOMIC DNA]</scope>
    <source>
        <strain evidence="9 10">DSM 18659</strain>
    </source>
</reference>
<keyword evidence="10" id="KW-1185">Reference proteome</keyword>
<gene>
    <name evidence="9" type="primary">pcaF_2</name>
    <name evidence="9" type="ORF">RR49_00289</name>
</gene>
<dbReference type="Gene3D" id="1.20.120.530">
    <property type="entry name" value="GntR ligand-binding domain-like"/>
    <property type="match status" value="1"/>
</dbReference>
<dbReference type="Gene3D" id="3.40.47.10">
    <property type="match status" value="2"/>
</dbReference>
<dbReference type="InterPro" id="IPR000524">
    <property type="entry name" value="Tscrpt_reg_HTH_GntR"/>
</dbReference>
<dbReference type="SMART" id="SM00345">
    <property type="entry name" value="HTH_GNTR"/>
    <property type="match status" value="1"/>
</dbReference>
<evidence type="ECO:0000256" key="6">
    <source>
        <dbReference type="ARBA" id="ARBA00023315"/>
    </source>
</evidence>
<name>A0A0F0LZF9_9MICO</name>
<dbReference type="AlphaFoldDB" id="A0A0F0LZF9"/>
<dbReference type="Gene3D" id="1.10.10.10">
    <property type="entry name" value="Winged helix-like DNA-binding domain superfamily/Winged helix DNA-binding domain"/>
    <property type="match status" value="1"/>
</dbReference>